<evidence type="ECO:0000313" key="6">
    <source>
        <dbReference type="Proteomes" id="UP000631670"/>
    </source>
</evidence>
<dbReference type="PANTHER" id="PTHR11712:SF336">
    <property type="entry name" value="3-OXOACYL-[ACYL-CARRIER-PROTEIN] SYNTHASE, MITOCHONDRIAL"/>
    <property type="match status" value="1"/>
</dbReference>
<gene>
    <name evidence="5" type="ORF">H4696_008917</name>
</gene>
<comment type="caution">
    <text evidence="5">The sequence shown here is derived from an EMBL/GenBank/DDBJ whole genome shotgun (WGS) entry which is preliminary data.</text>
</comment>
<comment type="similarity">
    <text evidence="1 3">Belongs to the thiolase-like superfamily. Beta-ketoacyl-ACP synthases family.</text>
</comment>
<dbReference type="RefSeq" id="WP_086860808.1">
    <property type="nucleotide sequence ID" value="NZ_JADBEG010000001.1"/>
</dbReference>
<keyword evidence="2 3" id="KW-0808">Transferase</keyword>
<dbReference type="SMART" id="SM00825">
    <property type="entry name" value="PKS_KS"/>
    <property type="match status" value="1"/>
</dbReference>
<dbReference type="InterPro" id="IPR000794">
    <property type="entry name" value="Beta-ketoacyl_synthase"/>
</dbReference>
<dbReference type="InterPro" id="IPR014031">
    <property type="entry name" value="Ketoacyl_synth_C"/>
</dbReference>
<dbReference type="InterPro" id="IPR020841">
    <property type="entry name" value="PKS_Beta-ketoAc_synthase_dom"/>
</dbReference>
<name>A0ABR9IFT7_9PSEU</name>
<evidence type="ECO:0000256" key="2">
    <source>
        <dbReference type="ARBA" id="ARBA00022679"/>
    </source>
</evidence>
<feature type="domain" description="Ketosynthase family 3 (KS3)" evidence="4">
    <location>
        <begin position="4"/>
        <end position="392"/>
    </location>
</feature>
<dbReference type="PROSITE" id="PS52004">
    <property type="entry name" value="KS3_2"/>
    <property type="match status" value="1"/>
</dbReference>
<dbReference type="InterPro" id="IPR016039">
    <property type="entry name" value="Thiolase-like"/>
</dbReference>
<sequence length="393" mass="40867">MVAGSDVVITGYGVFTAFGFGEQALLDGVFQGRHGFGPVRRFDTGRFRCDTAATYTGAGPGYPGMHAESFSPPRQREVLTACSSAAIAMSGLEPSKIGGAIVGSQGDYTPITAFWRGDGEPVADSLPGHLSHALADRLGLGPYRSTFVNACVASADAIIHAARLIRAGRVDALLCAGAYLVEEELFAKFDSARAFAKDGIVRPFAKDRTGLLLGDGVAGLVLESGRSARARGAEVLARVAGWGITSDAFHVSRPHPQGRGTADAFRAALRTAKLDADRIDYVNVHGTGTASNDTAETAALHDVLGARAPKVAVSSTKSTTGHPLEGAGAVEAVITLLALRHGTVPPTANFTTPDPACDLDYVTDVPREVGMDYAVSLNSAFGGVNTAIVLERR</sequence>
<dbReference type="Pfam" id="PF02801">
    <property type="entry name" value="Ketoacyl-synt_C"/>
    <property type="match status" value="1"/>
</dbReference>
<accession>A0ABR9IFT7</accession>
<dbReference type="PANTHER" id="PTHR11712">
    <property type="entry name" value="POLYKETIDE SYNTHASE-RELATED"/>
    <property type="match status" value="1"/>
</dbReference>
<proteinExistence type="inferred from homology"/>
<dbReference type="EC" id="2.3.1.179" evidence="5"/>
<reference evidence="5 6" key="1">
    <citation type="submission" date="2020-10" db="EMBL/GenBank/DDBJ databases">
        <title>Sequencing the genomes of 1000 actinobacteria strains.</title>
        <authorList>
            <person name="Klenk H.-P."/>
        </authorList>
    </citation>
    <scope>NUCLEOTIDE SEQUENCE [LARGE SCALE GENOMIC DNA]</scope>
    <source>
        <strain evidence="5 6">DSM 44653</strain>
    </source>
</reference>
<dbReference type="EMBL" id="JADBEG010000001">
    <property type="protein sequence ID" value="MBE1501817.1"/>
    <property type="molecule type" value="Genomic_DNA"/>
</dbReference>
<keyword evidence="5" id="KW-0012">Acyltransferase</keyword>
<dbReference type="Gene3D" id="3.40.47.10">
    <property type="match status" value="1"/>
</dbReference>
<dbReference type="Proteomes" id="UP000631670">
    <property type="component" value="Unassembled WGS sequence"/>
</dbReference>
<dbReference type="SUPFAM" id="SSF53901">
    <property type="entry name" value="Thiolase-like"/>
    <property type="match status" value="2"/>
</dbReference>
<organism evidence="5 6">
    <name type="scientific">Amycolatopsis lexingtonensis</name>
    <dbReference type="NCBI Taxonomy" id="218822"/>
    <lineage>
        <taxon>Bacteria</taxon>
        <taxon>Bacillati</taxon>
        <taxon>Actinomycetota</taxon>
        <taxon>Actinomycetes</taxon>
        <taxon>Pseudonocardiales</taxon>
        <taxon>Pseudonocardiaceae</taxon>
        <taxon>Amycolatopsis</taxon>
    </lineage>
</organism>
<evidence type="ECO:0000259" key="4">
    <source>
        <dbReference type="PROSITE" id="PS52004"/>
    </source>
</evidence>
<dbReference type="Pfam" id="PF00109">
    <property type="entry name" value="ketoacyl-synt"/>
    <property type="match status" value="1"/>
</dbReference>
<keyword evidence="6" id="KW-1185">Reference proteome</keyword>
<evidence type="ECO:0000256" key="3">
    <source>
        <dbReference type="RuleBase" id="RU003694"/>
    </source>
</evidence>
<dbReference type="GO" id="GO:0004315">
    <property type="term" value="F:3-oxoacyl-[acyl-carrier-protein] synthase activity"/>
    <property type="evidence" value="ECO:0007669"/>
    <property type="project" value="UniProtKB-EC"/>
</dbReference>
<evidence type="ECO:0000313" key="5">
    <source>
        <dbReference type="EMBL" id="MBE1501817.1"/>
    </source>
</evidence>
<protein>
    <submittedName>
        <fullName evidence="5">3-oxoacyl-[acyl-carrier-protein] synthase II</fullName>
        <ecNumber evidence="5">2.3.1.179</ecNumber>
    </submittedName>
</protein>
<dbReference type="CDD" id="cd00834">
    <property type="entry name" value="KAS_I_II"/>
    <property type="match status" value="1"/>
</dbReference>
<evidence type="ECO:0000256" key="1">
    <source>
        <dbReference type="ARBA" id="ARBA00008467"/>
    </source>
</evidence>
<dbReference type="InterPro" id="IPR014030">
    <property type="entry name" value="Ketoacyl_synth_N"/>
</dbReference>